<dbReference type="OrthoDB" id="9808348at2"/>
<dbReference type="Pfam" id="PF00889">
    <property type="entry name" value="EF_TS"/>
    <property type="match status" value="1"/>
</dbReference>
<dbReference type="STRING" id="115783.SAMN02745119_00724"/>
<organism evidence="9 10">
    <name type="scientific">Trichlorobacter thiogenes</name>
    <dbReference type="NCBI Taxonomy" id="115783"/>
    <lineage>
        <taxon>Bacteria</taxon>
        <taxon>Pseudomonadati</taxon>
        <taxon>Thermodesulfobacteriota</taxon>
        <taxon>Desulfuromonadia</taxon>
        <taxon>Geobacterales</taxon>
        <taxon>Geobacteraceae</taxon>
        <taxon>Trichlorobacter</taxon>
    </lineage>
</organism>
<evidence type="ECO:0000256" key="5">
    <source>
        <dbReference type="HAMAP-Rule" id="MF_00050"/>
    </source>
</evidence>
<dbReference type="Gene3D" id="1.10.286.20">
    <property type="match status" value="1"/>
</dbReference>
<dbReference type="PROSITE" id="PS01127">
    <property type="entry name" value="EF_TS_2"/>
    <property type="match status" value="1"/>
</dbReference>
<keyword evidence="4 5" id="KW-0648">Protein biosynthesis</keyword>
<dbReference type="InterPro" id="IPR018101">
    <property type="entry name" value="Transl_elong_Ts_CS"/>
</dbReference>
<dbReference type="Proteomes" id="UP000190102">
    <property type="component" value="Unassembled WGS sequence"/>
</dbReference>
<dbReference type="SUPFAM" id="SSF54713">
    <property type="entry name" value="Elongation factor Ts (EF-Ts), dimerisation domain"/>
    <property type="match status" value="2"/>
</dbReference>
<evidence type="ECO:0000256" key="2">
    <source>
        <dbReference type="ARBA" id="ARBA00016956"/>
    </source>
</evidence>
<name>A0A1T4L1W8_9BACT</name>
<dbReference type="HAMAP" id="MF_00050">
    <property type="entry name" value="EF_Ts"/>
    <property type="match status" value="1"/>
</dbReference>
<dbReference type="FunFam" id="1.10.8.10:FF:000001">
    <property type="entry name" value="Elongation factor Ts"/>
    <property type="match status" value="1"/>
</dbReference>
<dbReference type="InterPro" id="IPR009060">
    <property type="entry name" value="UBA-like_sf"/>
</dbReference>
<dbReference type="Gene3D" id="3.30.479.20">
    <property type="entry name" value="Elongation factor Ts, dimerisation domain"/>
    <property type="match status" value="2"/>
</dbReference>
<dbReference type="InterPro" id="IPR014039">
    <property type="entry name" value="Transl_elong_EFTs/EF1B_dimer"/>
</dbReference>
<dbReference type="InterPro" id="IPR001816">
    <property type="entry name" value="Transl_elong_EFTs/EF1B"/>
</dbReference>
<keyword evidence="5" id="KW-0963">Cytoplasm</keyword>
<dbReference type="SUPFAM" id="SSF46934">
    <property type="entry name" value="UBA-like"/>
    <property type="match status" value="1"/>
</dbReference>
<dbReference type="RefSeq" id="WP_078789019.1">
    <property type="nucleotide sequence ID" value="NZ_FUWR01000002.1"/>
</dbReference>
<sequence length="311" mass="33152">MAITAAQINELRKATGAGMLDCKKALEEVGGEMEQAIDYLRKKGLAAASKKAGRAATEGMVAAAVTANGNAGVLVEINSETDFVAKNDKFQDFVKQVADHVLQKNPANIEELMAQPFAGDASKTVQILLNEAISVIGENMQIRRLVSFKADGGAVGTYIHAGGKIGVLVEASCDKADVCSSEAFATVLKDVAMHTAAASPLFLCREDVAADVLEREKEIYRAKARETGKPDNIIEKIIGGQVNKFYGDICLLEQVYVKDTDKTVQQYVDASAKQLGCSITLKRFAKFVLGEGLEKKESDFAAEVAAAAGLK</sequence>
<evidence type="ECO:0000313" key="9">
    <source>
        <dbReference type="EMBL" id="SJZ48699.1"/>
    </source>
</evidence>
<dbReference type="NCBIfam" id="TIGR00116">
    <property type="entry name" value="tsf"/>
    <property type="match status" value="1"/>
</dbReference>
<dbReference type="AlphaFoldDB" id="A0A1T4L1W8"/>
<accession>A0A1T4L1W8</accession>
<reference evidence="10" key="1">
    <citation type="submission" date="2017-02" db="EMBL/GenBank/DDBJ databases">
        <authorList>
            <person name="Varghese N."/>
            <person name="Submissions S."/>
        </authorList>
    </citation>
    <scope>NUCLEOTIDE SEQUENCE [LARGE SCALE GENOMIC DNA]</scope>
    <source>
        <strain evidence="10">ATCC BAA-34</strain>
    </source>
</reference>
<evidence type="ECO:0000259" key="8">
    <source>
        <dbReference type="Pfam" id="PF00889"/>
    </source>
</evidence>
<proteinExistence type="inferred from homology"/>
<comment type="similarity">
    <text evidence="1 5 6">Belongs to the EF-Ts family.</text>
</comment>
<protein>
    <recommendedName>
        <fullName evidence="2 5">Elongation factor Ts</fullName>
        <shortName evidence="5">EF-Ts</shortName>
    </recommendedName>
</protein>
<dbReference type="GO" id="GO:0003746">
    <property type="term" value="F:translation elongation factor activity"/>
    <property type="evidence" value="ECO:0007669"/>
    <property type="project" value="UniProtKB-UniRule"/>
</dbReference>
<comment type="function">
    <text evidence="5 6">Associates with the EF-Tu.GDP complex and induces the exchange of GDP to GTP. It remains bound to the aminoacyl-tRNA.EF-Tu.GTP complex up to the GTP hydrolysis stage on the ribosome.</text>
</comment>
<dbReference type="Gene3D" id="1.10.8.10">
    <property type="entry name" value="DNA helicase RuvA subunit, C-terminal domain"/>
    <property type="match status" value="1"/>
</dbReference>
<dbReference type="PANTHER" id="PTHR11741:SF0">
    <property type="entry name" value="ELONGATION FACTOR TS, MITOCHONDRIAL"/>
    <property type="match status" value="1"/>
</dbReference>
<evidence type="ECO:0000256" key="6">
    <source>
        <dbReference type="RuleBase" id="RU000642"/>
    </source>
</evidence>
<dbReference type="InterPro" id="IPR036402">
    <property type="entry name" value="EF-Ts_dimer_sf"/>
</dbReference>
<evidence type="ECO:0000256" key="7">
    <source>
        <dbReference type="RuleBase" id="RU000643"/>
    </source>
</evidence>
<dbReference type="GO" id="GO:0005737">
    <property type="term" value="C:cytoplasm"/>
    <property type="evidence" value="ECO:0007669"/>
    <property type="project" value="UniProtKB-SubCell"/>
</dbReference>
<evidence type="ECO:0000313" key="10">
    <source>
        <dbReference type="Proteomes" id="UP000190102"/>
    </source>
</evidence>
<evidence type="ECO:0000256" key="3">
    <source>
        <dbReference type="ARBA" id="ARBA00022768"/>
    </source>
</evidence>
<keyword evidence="3 5" id="KW-0251">Elongation factor</keyword>
<dbReference type="PANTHER" id="PTHR11741">
    <property type="entry name" value="ELONGATION FACTOR TS"/>
    <property type="match status" value="1"/>
</dbReference>
<keyword evidence="10" id="KW-1185">Reference proteome</keyword>
<dbReference type="CDD" id="cd14275">
    <property type="entry name" value="UBA_EF-Ts"/>
    <property type="match status" value="1"/>
</dbReference>
<dbReference type="FunFam" id="1.10.286.20:FF:000001">
    <property type="entry name" value="Elongation factor Ts"/>
    <property type="match status" value="1"/>
</dbReference>
<evidence type="ECO:0000256" key="4">
    <source>
        <dbReference type="ARBA" id="ARBA00022917"/>
    </source>
</evidence>
<feature type="domain" description="Translation elongation factor EFTs/EF1B dimerisation" evidence="8">
    <location>
        <begin position="72"/>
        <end position="291"/>
    </location>
</feature>
<feature type="region of interest" description="Involved in Mg(2+) ion dislocation from EF-Tu" evidence="5">
    <location>
        <begin position="81"/>
        <end position="84"/>
    </location>
</feature>
<gene>
    <name evidence="5" type="primary">tsf</name>
    <name evidence="9" type="ORF">SAMN02745119_00724</name>
</gene>
<comment type="subcellular location">
    <subcellularLocation>
        <location evidence="5 7">Cytoplasm</location>
    </subcellularLocation>
</comment>
<evidence type="ECO:0000256" key="1">
    <source>
        <dbReference type="ARBA" id="ARBA00005532"/>
    </source>
</evidence>
<dbReference type="PROSITE" id="PS01126">
    <property type="entry name" value="EF_TS_1"/>
    <property type="match status" value="1"/>
</dbReference>
<dbReference type="EMBL" id="FUWR01000002">
    <property type="protein sequence ID" value="SJZ48699.1"/>
    <property type="molecule type" value="Genomic_DNA"/>
</dbReference>